<keyword evidence="4" id="KW-1185">Reference proteome</keyword>
<dbReference type="Proteomes" id="UP000281112">
    <property type="component" value="Unassembled WGS sequence"/>
</dbReference>
<proteinExistence type="predicted"/>
<reference evidence="3 4" key="1">
    <citation type="submission" date="2018-11" db="EMBL/GenBank/DDBJ databases">
        <title>Vibrio LJC006 sp. nov., isolated from seawater during the bloom of the enteromorpha.</title>
        <authorList>
            <person name="Liang J."/>
        </authorList>
    </citation>
    <scope>NUCLEOTIDE SEQUENCE [LARGE SCALE GENOMIC DNA]</scope>
    <source>
        <strain evidence="3 4">LJC006</strain>
    </source>
</reference>
<dbReference type="SUPFAM" id="SSF110997">
    <property type="entry name" value="Sporulation related repeat"/>
    <property type="match status" value="1"/>
</dbReference>
<organism evidence="3 4">
    <name type="scientific">Vibrio viridaestus</name>
    <dbReference type="NCBI Taxonomy" id="2487322"/>
    <lineage>
        <taxon>Bacteria</taxon>
        <taxon>Pseudomonadati</taxon>
        <taxon>Pseudomonadota</taxon>
        <taxon>Gammaproteobacteria</taxon>
        <taxon>Vibrionales</taxon>
        <taxon>Vibrionaceae</taxon>
        <taxon>Vibrio</taxon>
    </lineage>
</organism>
<sequence>MSLTLRSTRANLTAKCHVFSNLIRVVSNYGSFFASLIYSLSKSCCFVIECLRILTVNSLLQITTKCWIGTASLLIALSIPVGASAKPFICDATQASTSSLPELAEACPIGQGLWGKQLPTSNNSSFWIQCGVFNKPMTLAQAKNLYGAISTDVWMKPEKSSFRCLIGPYDDYMAAKRDLEHVQELPKYRKAFLRAFTSESDSSSTKSSSTVKFTPVKPTQSKDPAMAVSQSRPALNSPKPQRDPIESTGNIVVRKKATLDGIQYAIPFIDHETVQFYMEYDKPWNRMSYPMAAKTCSSIGMELATIPQWKKLLNSELMKKEQWPIYLPYWGQNNVGLFTSGKTSQLKGTSLLNVLCVRL</sequence>
<feature type="domain" description="SPOR" evidence="2">
    <location>
        <begin position="123"/>
        <end position="185"/>
    </location>
</feature>
<evidence type="ECO:0000313" key="4">
    <source>
        <dbReference type="Proteomes" id="UP000281112"/>
    </source>
</evidence>
<feature type="region of interest" description="Disordered" evidence="1">
    <location>
        <begin position="200"/>
        <end position="246"/>
    </location>
</feature>
<dbReference type="GO" id="GO:0042834">
    <property type="term" value="F:peptidoglycan binding"/>
    <property type="evidence" value="ECO:0007669"/>
    <property type="project" value="InterPro"/>
</dbReference>
<dbReference type="EMBL" id="RJVQ01000010">
    <property type="protein sequence ID" value="RQW61770.1"/>
    <property type="molecule type" value="Genomic_DNA"/>
</dbReference>
<dbReference type="InterPro" id="IPR036680">
    <property type="entry name" value="SPOR-like_sf"/>
</dbReference>
<comment type="caution">
    <text evidence="3">The sequence shown here is derived from an EMBL/GenBank/DDBJ whole genome shotgun (WGS) entry which is preliminary data.</text>
</comment>
<gene>
    <name evidence="3" type="ORF">EES38_18090</name>
</gene>
<name>A0A3N9TCK8_9VIBR</name>
<evidence type="ECO:0000313" key="3">
    <source>
        <dbReference type="EMBL" id="RQW61770.1"/>
    </source>
</evidence>
<feature type="compositionally biased region" description="Low complexity" evidence="1">
    <location>
        <begin position="200"/>
        <end position="210"/>
    </location>
</feature>
<dbReference type="OrthoDB" id="5811976at2"/>
<evidence type="ECO:0000259" key="2">
    <source>
        <dbReference type="Pfam" id="PF05036"/>
    </source>
</evidence>
<feature type="compositionally biased region" description="Polar residues" evidence="1">
    <location>
        <begin position="217"/>
        <end position="234"/>
    </location>
</feature>
<evidence type="ECO:0000256" key="1">
    <source>
        <dbReference type="SAM" id="MobiDB-lite"/>
    </source>
</evidence>
<dbReference type="Pfam" id="PF05036">
    <property type="entry name" value="SPOR"/>
    <property type="match status" value="1"/>
</dbReference>
<accession>A0A3N9TCK8</accession>
<dbReference type="AlphaFoldDB" id="A0A3N9TCK8"/>
<protein>
    <submittedName>
        <fullName evidence="3">SPOR domain-containing protein</fullName>
    </submittedName>
</protein>
<dbReference type="InterPro" id="IPR007730">
    <property type="entry name" value="SPOR-like_dom"/>
</dbReference>